<protein>
    <recommendedName>
        <fullName evidence="15">TonB-dependent receptor</fullName>
    </recommendedName>
</protein>
<dbReference type="Pfam" id="PF00593">
    <property type="entry name" value="TonB_dep_Rec_b-barrel"/>
    <property type="match status" value="1"/>
</dbReference>
<evidence type="ECO:0000256" key="5">
    <source>
        <dbReference type="ARBA" id="ARBA00023077"/>
    </source>
</evidence>
<dbReference type="Proteomes" id="UP000051717">
    <property type="component" value="Unassembled WGS sequence"/>
</dbReference>
<evidence type="ECO:0000256" key="8">
    <source>
        <dbReference type="PROSITE-ProRule" id="PRU01360"/>
    </source>
</evidence>
<organism evidence="13 14">
    <name type="scientific">candidate division TA06 bacterium SM23_40</name>
    <dbReference type="NCBI Taxonomy" id="1703774"/>
    <lineage>
        <taxon>Bacteria</taxon>
        <taxon>Bacteria division TA06</taxon>
    </lineage>
</organism>
<proteinExistence type="inferred from homology"/>
<reference evidence="13 14" key="1">
    <citation type="journal article" date="2015" name="Microbiome">
        <title>Genomic resolution of linkages in carbon, nitrogen, and sulfur cycling among widespread estuary sediment bacteria.</title>
        <authorList>
            <person name="Baker B.J."/>
            <person name="Lazar C.S."/>
            <person name="Teske A.P."/>
            <person name="Dick G.J."/>
        </authorList>
    </citation>
    <scope>NUCLEOTIDE SEQUENCE [LARGE SCALE GENOMIC DNA]</scope>
    <source>
        <strain evidence="13">SM23_40</strain>
    </source>
</reference>
<dbReference type="SUPFAM" id="SSF56935">
    <property type="entry name" value="Porins"/>
    <property type="match status" value="1"/>
</dbReference>
<dbReference type="InterPro" id="IPR039426">
    <property type="entry name" value="TonB-dep_rcpt-like"/>
</dbReference>
<dbReference type="InterPro" id="IPR037066">
    <property type="entry name" value="Plug_dom_sf"/>
</dbReference>
<feature type="domain" description="TonB-dependent receptor-like beta-barrel" evidence="11">
    <location>
        <begin position="226"/>
        <end position="649"/>
    </location>
</feature>
<comment type="caution">
    <text evidence="13">The sequence shown here is derived from an EMBL/GenBank/DDBJ whole genome shotgun (WGS) entry which is preliminary data.</text>
</comment>
<evidence type="ECO:0000256" key="7">
    <source>
        <dbReference type="ARBA" id="ARBA00023237"/>
    </source>
</evidence>
<evidence type="ECO:0000256" key="2">
    <source>
        <dbReference type="ARBA" id="ARBA00022448"/>
    </source>
</evidence>
<keyword evidence="5 9" id="KW-0798">TonB box</keyword>
<evidence type="ECO:0000256" key="9">
    <source>
        <dbReference type="RuleBase" id="RU003357"/>
    </source>
</evidence>
<evidence type="ECO:0000259" key="12">
    <source>
        <dbReference type="Pfam" id="PF07715"/>
    </source>
</evidence>
<keyword evidence="3 8" id="KW-1134">Transmembrane beta strand</keyword>
<feature type="domain" description="TonB-dependent receptor plug" evidence="12">
    <location>
        <begin position="53"/>
        <end position="149"/>
    </location>
</feature>
<evidence type="ECO:0000313" key="14">
    <source>
        <dbReference type="Proteomes" id="UP000051717"/>
    </source>
</evidence>
<keyword evidence="2 8" id="KW-0813">Transport</keyword>
<evidence type="ECO:0000256" key="6">
    <source>
        <dbReference type="ARBA" id="ARBA00023136"/>
    </source>
</evidence>
<keyword evidence="7 8" id="KW-0998">Cell outer membrane</keyword>
<feature type="chain" id="PRO_5006646774" description="TonB-dependent receptor" evidence="10">
    <location>
        <begin position="24"/>
        <end position="687"/>
    </location>
</feature>
<sequence>MKYLSMIPMALLLLGGALYPAVAQEEEEELPIYTIEELVVVGERLEPGMNLEVSQQEVAARATRDVGALFRTIPQAGAIRRGGTGLDPVVRGFRGEQLTILVDGAAQAWAACPNRMDPPTMHIEPEDLQKIELFPGPYTVRFGSSVGGVVNLVMTRPPRVSHAVVHGTVTSGYESAYEGRRIRGELSANWPWGDLTLTGAAKDYRNYEDGRGDEVSAAFRTNSYSVKLGASPTSNQRIQFSHRQSFARDMAYPALPMDARKDDTQFYALDYRLHRRAPYNMTLTTRLWASLVDHVMDNSLKPNATMVTAVTDAHTRARGGRAEGQVMLKGGHRLYIGADYSRHFQKGFRTRDFLMGPMAGTTLFDIVWPDAEMETIGGFGELRWTLSPTLLATVGARVDRATGRADNPEAAFEALYPEDLERTDVVPSGQVGLSWQATPHLELSTKVGTGARVPSVEELYIYLLPVGLDPYDYLGDPTLEPERNIQGEVRGAIELAPARIEATLFHSRVSDYVSARIDTTVTSRSPGALGVKRFTSISTATISGGHLRAALDLGRGFELSGSVAASLGRDEDADEDLPEMAPPEARMSLCYCTPGELFRGEVEGRFVAKQDRISESFGETETAGFGVCNARAWLNLGSHVTLRAGVDNLFDHYYREHLNRNHKVDGSSIAEPGRSLSVELTAGLGTR</sequence>
<evidence type="ECO:0008006" key="15">
    <source>
        <dbReference type="Google" id="ProtNLM"/>
    </source>
</evidence>
<dbReference type="PROSITE" id="PS52016">
    <property type="entry name" value="TONB_DEPENDENT_REC_3"/>
    <property type="match status" value="1"/>
</dbReference>
<dbReference type="PANTHER" id="PTHR30069:SF49">
    <property type="entry name" value="OUTER MEMBRANE PROTEIN C"/>
    <property type="match status" value="1"/>
</dbReference>
<dbReference type="Pfam" id="PF07715">
    <property type="entry name" value="Plug"/>
    <property type="match status" value="1"/>
</dbReference>
<dbReference type="Gene3D" id="2.40.170.20">
    <property type="entry name" value="TonB-dependent receptor, beta-barrel domain"/>
    <property type="match status" value="1"/>
</dbReference>
<evidence type="ECO:0000259" key="11">
    <source>
        <dbReference type="Pfam" id="PF00593"/>
    </source>
</evidence>
<evidence type="ECO:0000256" key="10">
    <source>
        <dbReference type="SAM" id="SignalP"/>
    </source>
</evidence>
<dbReference type="GO" id="GO:0044718">
    <property type="term" value="P:siderophore transmembrane transport"/>
    <property type="evidence" value="ECO:0007669"/>
    <property type="project" value="TreeGrafter"/>
</dbReference>
<dbReference type="GO" id="GO:0015344">
    <property type="term" value="F:siderophore uptake transmembrane transporter activity"/>
    <property type="evidence" value="ECO:0007669"/>
    <property type="project" value="TreeGrafter"/>
</dbReference>
<evidence type="ECO:0000256" key="1">
    <source>
        <dbReference type="ARBA" id="ARBA00004571"/>
    </source>
</evidence>
<evidence type="ECO:0000256" key="3">
    <source>
        <dbReference type="ARBA" id="ARBA00022452"/>
    </source>
</evidence>
<name>A0A0S8GA45_UNCT6</name>
<dbReference type="EMBL" id="LJUI01000029">
    <property type="protein sequence ID" value="KPK69742.1"/>
    <property type="molecule type" value="Genomic_DNA"/>
</dbReference>
<evidence type="ECO:0000256" key="4">
    <source>
        <dbReference type="ARBA" id="ARBA00022692"/>
    </source>
</evidence>
<comment type="subcellular location">
    <subcellularLocation>
        <location evidence="1 8">Cell outer membrane</location>
        <topology evidence="1 8">Multi-pass membrane protein</topology>
    </subcellularLocation>
</comment>
<dbReference type="AlphaFoldDB" id="A0A0S8GA45"/>
<feature type="signal peptide" evidence="10">
    <location>
        <begin position="1"/>
        <end position="23"/>
    </location>
</feature>
<dbReference type="InterPro" id="IPR036942">
    <property type="entry name" value="Beta-barrel_TonB_sf"/>
</dbReference>
<gene>
    <name evidence="13" type="ORF">AMJ82_04935</name>
</gene>
<dbReference type="InterPro" id="IPR012910">
    <property type="entry name" value="Plug_dom"/>
</dbReference>
<dbReference type="InterPro" id="IPR000531">
    <property type="entry name" value="Beta-barrel_TonB"/>
</dbReference>
<keyword evidence="10" id="KW-0732">Signal</keyword>
<evidence type="ECO:0000313" key="13">
    <source>
        <dbReference type="EMBL" id="KPK69742.1"/>
    </source>
</evidence>
<dbReference type="Gene3D" id="2.170.130.10">
    <property type="entry name" value="TonB-dependent receptor, plug domain"/>
    <property type="match status" value="1"/>
</dbReference>
<dbReference type="PANTHER" id="PTHR30069">
    <property type="entry name" value="TONB-DEPENDENT OUTER MEMBRANE RECEPTOR"/>
    <property type="match status" value="1"/>
</dbReference>
<comment type="similarity">
    <text evidence="8 9">Belongs to the TonB-dependent receptor family.</text>
</comment>
<keyword evidence="4 8" id="KW-0812">Transmembrane</keyword>
<accession>A0A0S8GA45</accession>
<dbReference type="GO" id="GO:0009279">
    <property type="term" value="C:cell outer membrane"/>
    <property type="evidence" value="ECO:0007669"/>
    <property type="project" value="UniProtKB-SubCell"/>
</dbReference>
<keyword evidence="6 8" id="KW-0472">Membrane</keyword>